<dbReference type="Proteomes" id="UP000235145">
    <property type="component" value="Unassembled WGS sequence"/>
</dbReference>
<sequence length="93" mass="10545">MLQKQEEKGARRLLETPPPIPFLSTAPVVVLVNFSPVFKFEKLVVLCIFVSNRVSNGARTTPNLPSKLEKHTPNVSLYGPILHFYLFWGEIHT</sequence>
<name>A0A9R1VA34_LACSA</name>
<comment type="caution">
    <text evidence="1">The sequence shown here is derived from an EMBL/GenBank/DDBJ whole genome shotgun (WGS) entry which is preliminary data.</text>
</comment>
<evidence type="ECO:0000313" key="1">
    <source>
        <dbReference type="EMBL" id="KAJ0200925.1"/>
    </source>
</evidence>
<reference evidence="1 2" key="1">
    <citation type="journal article" date="2017" name="Nat. Commun.">
        <title>Genome assembly with in vitro proximity ligation data and whole-genome triplication in lettuce.</title>
        <authorList>
            <person name="Reyes-Chin-Wo S."/>
            <person name="Wang Z."/>
            <person name="Yang X."/>
            <person name="Kozik A."/>
            <person name="Arikit S."/>
            <person name="Song C."/>
            <person name="Xia L."/>
            <person name="Froenicke L."/>
            <person name="Lavelle D.O."/>
            <person name="Truco M.J."/>
            <person name="Xia R."/>
            <person name="Zhu S."/>
            <person name="Xu C."/>
            <person name="Xu H."/>
            <person name="Xu X."/>
            <person name="Cox K."/>
            <person name="Korf I."/>
            <person name="Meyers B.C."/>
            <person name="Michelmore R.W."/>
        </authorList>
    </citation>
    <scope>NUCLEOTIDE SEQUENCE [LARGE SCALE GENOMIC DNA]</scope>
    <source>
        <strain evidence="2">cv. Salinas</strain>
        <tissue evidence="1">Seedlings</tissue>
    </source>
</reference>
<proteinExistence type="predicted"/>
<accession>A0A9R1VA34</accession>
<keyword evidence="2" id="KW-1185">Reference proteome</keyword>
<protein>
    <submittedName>
        <fullName evidence="1">Uncharacterized protein</fullName>
    </submittedName>
</protein>
<dbReference type="AlphaFoldDB" id="A0A9R1VA34"/>
<organism evidence="1 2">
    <name type="scientific">Lactuca sativa</name>
    <name type="common">Garden lettuce</name>
    <dbReference type="NCBI Taxonomy" id="4236"/>
    <lineage>
        <taxon>Eukaryota</taxon>
        <taxon>Viridiplantae</taxon>
        <taxon>Streptophyta</taxon>
        <taxon>Embryophyta</taxon>
        <taxon>Tracheophyta</taxon>
        <taxon>Spermatophyta</taxon>
        <taxon>Magnoliopsida</taxon>
        <taxon>eudicotyledons</taxon>
        <taxon>Gunneridae</taxon>
        <taxon>Pentapetalae</taxon>
        <taxon>asterids</taxon>
        <taxon>campanulids</taxon>
        <taxon>Asterales</taxon>
        <taxon>Asteraceae</taxon>
        <taxon>Cichorioideae</taxon>
        <taxon>Cichorieae</taxon>
        <taxon>Lactucinae</taxon>
        <taxon>Lactuca</taxon>
    </lineage>
</organism>
<dbReference type="EMBL" id="NBSK02000006">
    <property type="protein sequence ID" value="KAJ0200925.1"/>
    <property type="molecule type" value="Genomic_DNA"/>
</dbReference>
<gene>
    <name evidence="1" type="ORF">LSAT_V11C600300910</name>
</gene>
<evidence type="ECO:0000313" key="2">
    <source>
        <dbReference type="Proteomes" id="UP000235145"/>
    </source>
</evidence>